<feature type="compositionally biased region" description="Basic and acidic residues" evidence="2">
    <location>
        <begin position="62"/>
        <end position="83"/>
    </location>
</feature>
<evidence type="ECO:0000313" key="4">
    <source>
        <dbReference type="EMBL" id="KAK7047130.1"/>
    </source>
</evidence>
<keyword evidence="1" id="KW-0175">Coiled coil</keyword>
<evidence type="ECO:0000256" key="2">
    <source>
        <dbReference type="SAM" id="MobiDB-lite"/>
    </source>
</evidence>
<feature type="region of interest" description="Disordered" evidence="2">
    <location>
        <begin position="1"/>
        <end position="84"/>
    </location>
</feature>
<dbReference type="Pfam" id="PF18758">
    <property type="entry name" value="KDZ"/>
    <property type="match status" value="1"/>
</dbReference>
<name>A0AAW0D8T0_9AGAR</name>
<evidence type="ECO:0000313" key="5">
    <source>
        <dbReference type="Proteomes" id="UP001383192"/>
    </source>
</evidence>
<dbReference type="CDD" id="cd19757">
    <property type="entry name" value="Bbox1"/>
    <property type="match status" value="1"/>
</dbReference>
<dbReference type="Proteomes" id="UP001383192">
    <property type="component" value="Unassembled WGS sequence"/>
</dbReference>
<dbReference type="Pfam" id="PF18803">
    <property type="entry name" value="CxC2"/>
    <property type="match status" value="1"/>
</dbReference>
<feature type="coiled-coil region" evidence="1">
    <location>
        <begin position="832"/>
        <end position="859"/>
    </location>
</feature>
<proteinExistence type="predicted"/>
<evidence type="ECO:0000256" key="1">
    <source>
        <dbReference type="SAM" id="Coils"/>
    </source>
</evidence>
<organism evidence="4 5">
    <name type="scientific">Paramarasmius palmivorus</name>
    <dbReference type="NCBI Taxonomy" id="297713"/>
    <lineage>
        <taxon>Eukaryota</taxon>
        <taxon>Fungi</taxon>
        <taxon>Dikarya</taxon>
        <taxon>Basidiomycota</taxon>
        <taxon>Agaricomycotina</taxon>
        <taxon>Agaricomycetes</taxon>
        <taxon>Agaricomycetidae</taxon>
        <taxon>Agaricales</taxon>
        <taxon>Marasmiineae</taxon>
        <taxon>Marasmiaceae</taxon>
        <taxon>Paramarasmius</taxon>
    </lineage>
</organism>
<gene>
    <name evidence="4" type="ORF">VNI00_006795</name>
</gene>
<dbReference type="EMBL" id="JAYKXP010000021">
    <property type="protein sequence ID" value="KAK7047130.1"/>
    <property type="molecule type" value="Genomic_DNA"/>
</dbReference>
<dbReference type="InterPro" id="IPR041457">
    <property type="entry name" value="CxC2_KDZ-assoc"/>
</dbReference>
<comment type="caution">
    <text evidence="4">The sequence shown here is derived from an EMBL/GenBank/DDBJ whole genome shotgun (WGS) entry which is preliminary data.</text>
</comment>
<sequence length="1131" mass="128955">MNRKQRRNANRSTVSWSNEVAPTQPAVPEGGSITPPNSSMMTPVPAIGSSSSANTDSQTTANHDELGKERKDGTDEFERDGKTRTKRAAHLQDYLHNEATLLEELIARNWDPGFGRSCQRCSNGTPAIWKCLECLQYHPTCGRCFIDTHGSQNFLHWAMKGDPQRGLMVKHDITSVGDYALNLGHGGQRCPNARTSHQISITHTNGIHSTRVYWCHCTDTSTSKIRQLMQAGLFPATVTNPKVAFTMAAMKDFSLLQMEGKMNAHDYMATLLRKTSIFPSDIASTVEQFTDAMRIWRLLKTKIWSGQASGIDQLLMRRPAQNLALFCPACPEPGFNDLKLKITHPELRHLCQVQWTFDGNHHLNKLRKNTNPDDISLFSSSYFPSDTEYNSYLGKSDNPQTKSTCNYLKVVNNQNRKKFHNMQVTGVVNCQCSHVFIISSVDLPFGEQFPNADYALLMALLRYIDKEKPGDCLGLDELEGTMSYDIMCAYAALLLSRFEKIFQNGFITQNQYIAIKGFLKRAEKIVPDVHIQGHNENCMYHWGSAYTLCAGHFHGETSEHYWPEANQIGPQTAQMNNGPRQEVISFHHGNWNFKKLLSLHTQLSKDISESFQLYLDKLDDFVSLCYLYSDQISRWINQWPSRKSSDNGASSRYRMRTTLLPSQKQIYESLAAKIDVTPTRNGAPGTDTPSILSLVDLGLEIEHGQHELLAKYKDQLAGSDSKAITSSRKQMRHQIQRFYELQSLLLPLTLLKDVETAVSEPEREPLRLPSSWPASERSRLGLTEQVLETEYQLRQGSINNAYLNIRRIAESISVSRIHSHQTKGTKAKTRAQKREEAQVKQLAMALDEYNRNRQAQEQLFPQRSHWWSSLSREDTMRKPIALRRQLGDSRKLESALFSTRERGGHSGLGMYTSQATHQRAEVGTQMAYREKPGPKPGTKRKREADPVIQAPDKRKLHPEGRIWSQLPGRPQDTEEWVNDSNRVHFFRAEAELERWREQWEMKVVEMLRTRKTFLKYEEVWNELAIRRLPNTGAKAVCLRTAQIFKELTHRVDTELDVLQMKATPRTELEDADLVERQALKALSVKRICDAVAAETNAPGTLEQEVMALRREMKERAEKYLHNALDSAADEM</sequence>
<accession>A0AAW0D8T0</accession>
<feature type="compositionally biased region" description="Polar residues" evidence="2">
    <location>
        <begin position="48"/>
        <end position="61"/>
    </location>
</feature>
<reference evidence="4 5" key="1">
    <citation type="submission" date="2024-01" db="EMBL/GenBank/DDBJ databases">
        <title>A draft genome for a cacao thread blight-causing isolate of Paramarasmius palmivorus.</title>
        <authorList>
            <person name="Baruah I.K."/>
            <person name="Bukari Y."/>
            <person name="Amoako-Attah I."/>
            <person name="Meinhardt L.W."/>
            <person name="Bailey B.A."/>
            <person name="Cohen S.P."/>
        </authorList>
    </citation>
    <scope>NUCLEOTIDE SEQUENCE [LARGE SCALE GENOMIC DNA]</scope>
    <source>
        <strain evidence="4 5">GH-12</strain>
    </source>
</reference>
<keyword evidence="5" id="KW-1185">Reference proteome</keyword>
<feature type="domain" description="CxC2-like cysteine cluster KDZ transposase-associated" evidence="3">
    <location>
        <begin position="180"/>
        <end position="275"/>
    </location>
</feature>
<feature type="compositionally biased region" description="Polar residues" evidence="2">
    <location>
        <begin position="10"/>
        <end position="21"/>
    </location>
</feature>
<protein>
    <recommendedName>
        <fullName evidence="3">CxC2-like cysteine cluster KDZ transposase-associated domain-containing protein</fullName>
    </recommendedName>
</protein>
<evidence type="ECO:0000259" key="3">
    <source>
        <dbReference type="Pfam" id="PF18803"/>
    </source>
</evidence>
<dbReference type="InterPro" id="IPR040521">
    <property type="entry name" value="KDZ"/>
</dbReference>
<dbReference type="AlphaFoldDB" id="A0AAW0D8T0"/>